<feature type="transmembrane region" description="Helical" evidence="6">
    <location>
        <begin position="189"/>
        <end position="207"/>
    </location>
</feature>
<evidence type="ECO:0000313" key="9">
    <source>
        <dbReference type="Proteomes" id="UP000249130"/>
    </source>
</evidence>
<evidence type="ECO:0000256" key="6">
    <source>
        <dbReference type="SAM" id="Phobius"/>
    </source>
</evidence>
<dbReference type="EMBL" id="NPEX01000122">
    <property type="protein sequence ID" value="RAI42849.1"/>
    <property type="molecule type" value="Genomic_DNA"/>
</dbReference>
<dbReference type="RefSeq" id="WP_111420283.1">
    <property type="nucleotide sequence ID" value="NZ_NPEX01000122.1"/>
</dbReference>
<keyword evidence="3 6" id="KW-0812">Transmembrane</keyword>
<evidence type="ECO:0000313" key="8">
    <source>
        <dbReference type="EMBL" id="RAI42849.1"/>
    </source>
</evidence>
<feature type="transmembrane region" description="Helical" evidence="6">
    <location>
        <begin position="88"/>
        <end position="108"/>
    </location>
</feature>
<feature type="transmembrane region" description="Helical" evidence="6">
    <location>
        <begin position="227"/>
        <end position="250"/>
    </location>
</feature>
<feature type="chain" id="PRO_5016448803" description="Cytochrome c oxidase assembly protein" evidence="7">
    <location>
        <begin position="22"/>
        <end position="312"/>
    </location>
</feature>
<keyword evidence="2" id="KW-1003">Cell membrane</keyword>
<organism evidence="8 9">
    <name type="scientific">Rhodoplanes roseus</name>
    <dbReference type="NCBI Taxonomy" id="29409"/>
    <lineage>
        <taxon>Bacteria</taxon>
        <taxon>Pseudomonadati</taxon>
        <taxon>Pseudomonadota</taxon>
        <taxon>Alphaproteobacteria</taxon>
        <taxon>Hyphomicrobiales</taxon>
        <taxon>Nitrobacteraceae</taxon>
        <taxon>Rhodoplanes</taxon>
    </lineage>
</organism>
<evidence type="ECO:0000256" key="7">
    <source>
        <dbReference type="SAM" id="SignalP"/>
    </source>
</evidence>
<evidence type="ECO:0000256" key="2">
    <source>
        <dbReference type="ARBA" id="ARBA00022475"/>
    </source>
</evidence>
<gene>
    <name evidence="8" type="ORF">CH341_17390</name>
</gene>
<evidence type="ECO:0000256" key="1">
    <source>
        <dbReference type="ARBA" id="ARBA00004651"/>
    </source>
</evidence>
<accession>A0A327KVK0</accession>
<feature type="signal peptide" evidence="7">
    <location>
        <begin position="1"/>
        <end position="21"/>
    </location>
</feature>
<comment type="caution">
    <text evidence="8">The sequence shown here is derived from an EMBL/GenBank/DDBJ whole genome shotgun (WGS) entry which is preliminary data.</text>
</comment>
<evidence type="ECO:0000256" key="5">
    <source>
        <dbReference type="ARBA" id="ARBA00023136"/>
    </source>
</evidence>
<evidence type="ECO:0000256" key="4">
    <source>
        <dbReference type="ARBA" id="ARBA00022989"/>
    </source>
</evidence>
<evidence type="ECO:0000256" key="3">
    <source>
        <dbReference type="ARBA" id="ARBA00022692"/>
    </source>
</evidence>
<keyword evidence="9" id="KW-1185">Reference proteome</keyword>
<dbReference type="AlphaFoldDB" id="A0A327KVK0"/>
<dbReference type="InterPro" id="IPR019108">
    <property type="entry name" value="Caa3_assmbl_CtaG-rel"/>
</dbReference>
<evidence type="ECO:0008006" key="10">
    <source>
        <dbReference type="Google" id="ProtNLM"/>
    </source>
</evidence>
<feature type="transmembrane region" description="Helical" evidence="6">
    <location>
        <begin position="270"/>
        <end position="299"/>
    </location>
</feature>
<feature type="transmembrane region" description="Helical" evidence="6">
    <location>
        <begin position="154"/>
        <end position="177"/>
    </location>
</feature>
<keyword evidence="5 6" id="KW-0472">Membrane</keyword>
<protein>
    <recommendedName>
        <fullName evidence="10">Cytochrome c oxidase assembly protein</fullName>
    </recommendedName>
</protein>
<keyword evidence="7" id="KW-0732">Signal</keyword>
<feature type="transmembrane region" description="Helical" evidence="6">
    <location>
        <begin position="120"/>
        <end position="142"/>
    </location>
</feature>
<comment type="subcellular location">
    <subcellularLocation>
        <location evidence="1">Cell membrane</location>
        <topology evidence="1">Multi-pass membrane protein</topology>
    </subcellularLocation>
</comment>
<keyword evidence="4 6" id="KW-1133">Transmembrane helix</keyword>
<sequence>MRPSRVILTMTAAGSAGAALAAQPGSFAGPAEPLLALCLAGVTAVTPATVSSAWSLAPATLLPVLILPALYLSAVVARRREGAAPPAWRAGLFAAGWLLLAVAVVSPLCRLAANLAWAHMVQHVILVALAPPLLLLGAEGVWSRGAPAPTRRGATWAWLARPAGAGLAYGAAIWFWHVPRLYEAALRDGALHLVMLATLVGVSLVFWRSILVAARGDAGTALAATPVLLTTLMHTGMLGALLTFSSGLWFPLMAPGALAFGLSPLADQQLAGLIMWVPMGLVYMAAALGLVACGLAPGAADAARAGRRRAIV</sequence>
<reference evidence="8 9" key="1">
    <citation type="submission" date="2017-07" db="EMBL/GenBank/DDBJ databases">
        <title>Draft Genome Sequences of Select Purple Nonsulfur Bacteria.</title>
        <authorList>
            <person name="Lasarre B."/>
            <person name="Mckinlay J.B."/>
        </authorList>
    </citation>
    <scope>NUCLEOTIDE SEQUENCE [LARGE SCALE GENOMIC DNA]</scope>
    <source>
        <strain evidence="8 9">DSM 5909</strain>
    </source>
</reference>
<dbReference type="Proteomes" id="UP000249130">
    <property type="component" value="Unassembled WGS sequence"/>
</dbReference>
<proteinExistence type="predicted"/>
<feature type="transmembrane region" description="Helical" evidence="6">
    <location>
        <begin position="56"/>
        <end position="76"/>
    </location>
</feature>
<name>A0A327KVK0_9BRAD</name>
<dbReference type="Pfam" id="PF09678">
    <property type="entry name" value="Caa3_CtaG"/>
    <property type="match status" value="1"/>
</dbReference>
<dbReference type="OrthoDB" id="259025at2"/>
<dbReference type="GO" id="GO:0005886">
    <property type="term" value="C:plasma membrane"/>
    <property type="evidence" value="ECO:0007669"/>
    <property type="project" value="UniProtKB-SubCell"/>
</dbReference>